<dbReference type="InterPro" id="IPR036533">
    <property type="entry name" value="BAG_dom_sf"/>
</dbReference>
<protein>
    <recommendedName>
        <fullName evidence="4">BAG domain-containing protein</fullName>
    </recommendedName>
</protein>
<comment type="caution">
    <text evidence="2">The sequence shown here is derived from an EMBL/GenBank/DDBJ whole genome shotgun (WGS) entry which is preliminary data.</text>
</comment>
<dbReference type="SUPFAM" id="SSF63491">
    <property type="entry name" value="BAG domain"/>
    <property type="match status" value="1"/>
</dbReference>
<accession>A0A8H5H3K5</accession>
<keyword evidence="3" id="KW-1185">Reference proteome</keyword>
<feature type="compositionally biased region" description="Acidic residues" evidence="1">
    <location>
        <begin position="55"/>
        <end position="65"/>
    </location>
</feature>
<gene>
    <name evidence="2" type="ORF">D9615_007669</name>
</gene>
<feature type="compositionally biased region" description="Basic and acidic residues" evidence="1">
    <location>
        <begin position="93"/>
        <end position="122"/>
    </location>
</feature>
<dbReference type="EMBL" id="JAACJP010000030">
    <property type="protein sequence ID" value="KAF5376049.1"/>
    <property type="molecule type" value="Genomic_DNA"/>
</dbReference>
<proteinExistence type="predicted"/>
<feature type="compositionally biased region" description="Pro residues" evidence="1">
    <location>
        <begin position="138"/>
        <end position="156"/>
    </location>
</feature>
<reference evidence="2 3" key="1">
    <citation type="journal article" date="2020" name="ISME J.">
        <title>Uncovering the hidden diversity of litter-decomposition mechanisms in mushroom-forming fungi.</title>
        <authorList>
            <person name="Floudas D."/>
            <person name="Bentzer J."/>
            <person name="Ahren D."/>
            <person name="Johansson T."/>
            <person name="Persson P."/>
            <person name="Tunlid A."/>
        </authorList>
    </citation>
    <scope>NUCLEOTIDE SEQUENCE [LARGE SCALE GENOMIC DNA]</scope>
    <source>
        <strain evidence="2 3">CBS 661.87</strain>
    </source>
</reference>
<evidence type="ECO:0008006" key="4">
    <source>
        <dbReference type="Google" id="ProtNLM"/>
    </source>
</evidence>
<dbReference type="Gene3D" id="1.20.58.120">
    <property type="entry name" value="BAG domain"/>
    <property type="match status" value="1"/>
</dbReference>
<feature type="region of interest" description="Disordered" evidence="1">
    <location>
        <begin position="38"/>
        <end position="70"/>
    </location>
</feature>
<dbReference type="OrthoDB" id="333905at2759"/>
<evidence type="ECO:0000313" key="2">
    <source>
        <dbReference type="EMBL" id="KAF5376049.1"/>
    </source>
</evidence>
<organism evidence="2 3">
    <name type="scientific">Tricholomella constricta</name>
    <dbReference type="NCBI Taxonomy" id="117010"/>
    <lineage>
        <taxon>Eukaryota</taxon>
        <taxon>Fungi</taxon>
        <taxon>Dikarya</taxon>
        <taxon>Basidiomycota</taxon>
        <taxon>Agaricomycotina</taxon>
        <taxon>Agaricomycetes</taxon>
        <taxon>Agaricomycetidae</taxon>
        <taxon>Agaricales</taxon>
        <taxon>Tricholomatineae</taxon>
        <taxon>Lyophyllaceae</taxon>
        <taxon>Tricholomella</taxon>
    </lineage>
</organism>
<feature type="region of interest" description="Disordered" evidence="1">
    <location>
        <begin position="326"/>
        <end position="347"/>
    </location>
</feature>
<evidence type="ECO:0000256" key="1">
    <source>
        <dbReference type="SAM" id="MobiDB-lite"/>
    </source>
</evidence>
<sequence length="347" mass="39591">MFGNPFLHSSYYNPSDSYNPYYGGLSRAQLRAAAQQRALEQQRAQQRLRRSQYLPDEDEDSDDGAYYDYSPREMLYLDGIKRQDALERRRREEEALTETRQEAARQEHLWREQEQSRREQLRQAHRQQQKQQAHKRPPPSPAPSPSPNSPSPPASPPTMQHMPSPPAQPALLHTDERRNEAARIIQKAFRIYWSLKTLRELERQFNALQSSYSLPSKIDFQGPDGIVSITPSDYSLPPDPSDTINIPKLAYNPTNYNFHSYIESLNRLILKLDGVESWKDAGVRKARGGVVGRVADEANRMEAYSRQVWAAYAAGSVKVKDVVGEKGDAMDEDTETVDSPCEDATKA</sequence>
<dbReference type="GO" id="GO:0051087">
    <property type="term" value="F:protein-folding chaperone binding"/>
    <property type="evidence" value="ECO:0007669"/>
    <property type="project" value="InterPro"/>
</dbReference>
<dbReference type="Proteomes" id="UP000565441">
    <property type="component" value="Unassembled WGS sequence"/>
</dbReference>
<dbReference type="AlphaFoldDB" id="A0A8H5H3K5"/>
<feature type="compositionally biased region" description="Basic residues" evidence="1">
    <location>
        <begin position="123"/>
        <end position="137"/>
    </location>
</feature>
<evidence type="ECO:0000313" key="3">
    <source>
        <dbReference type="Proteomes" id="UP000565441"/>
    </source>
</evidence>
<name>A0A8H5H3K5_9AGAR</name>
<feature type="region of interest" description="Disordered" evidence="1">
    <location>
        <begin position="93"/>
        <end position="170"/>
    </location>
</feature>